<dbReference type="KEGG" id="vg:5470932"/>
<dbReference type="GeneID" id="5470932"/>
<protein>
    <submittedName>
        <fullName evidence="2">Uncharacterized protein Z859L</fullName>
    </submittedName>
</protein>
<sequence>MNNSDKALKSLQPNAKVSSCCRTMAEDLTPEQLREALREEREARQAAEKRVEEEQEARQAAEGKVEEEQEARQAAEAEAEKLRQVSAVLVEAERRLRLMPKRTCSYQALHLH</sequence>
<evidence type="ECO:0000256" key="1">
    <source>
        <dbReference type="SAM" id="MobiDB-lite"/>
    </source>
</evidence>
<dbReference type="Proteomes" id="UP000202420">
    <property type="component" value="Segment"/>
</dbReference>
<organism evidence="2 3">
    <name type="scientific">Chlorovirus heliozoae</name>
    <dbReference type="NCBI Taxonomy" id="322019"/>
    <lineage>
        <taxon>Viruses</taxon>
        <taxon>Varidnaviria</taxon>
        <taxon>Bamfordvirae</taxon>
        <taxon>Nucleocytoviricota</taxon>
        <taxon>Megaviricetes</taxon>
        <taxon>Algavirales</taxon>
        <taxon>Phycodnaviridae</taxon>
        <taxon>Chlorovirus</taxon>
    </lineage>
</organism>
<proteinExistence type="predicted"/>
<accession>A7KAB9</accession>
<evidence type="ECO:0000313" key="2">
    <source>
        <dbReference type="EMBL" id="ABT16993.1"/>
    </source>
</evidence>
<gene>
    <name evidence="2" type="primary">Z859L</name>
    <name evidence="2" type="ORF">ATCV1_Z859L</name>
</gene>
<keyword evidence="3" id="KW-1185">Reference proteome</keyword>
<dbReference type="RefSeq" id="YP_001427340.1">
    <property type="nucleotide sequence ID" value="NC_008724.1"/>
</dbReference>
<dbReference type="EMBL" id="EF101928">
    <property type="protein sequence ID" value="ABT16993.1"/>
    <property type="molecule type" value="Genomic_DNA"/>
</dbReference>
<name>A7KAB9_9PHYC</name>
<feature type="region of interest" description="Disordered" evidence="1">
    <location>
        <begin position="39"/>
        <end position="80"/>
    </location>
</feature>
<evidence type="ECO:0000313" key="3">
    <source>
        <dbReference type="Proteomes" id="UP000202420"/>
    </source>
</evidence>
<reference evidence="2 3" key="1">
    <citation type="submission" date="2006-09" db="EMBL/GenBank/DDBJ databases">
        <title>Sequence and annotation of the 288-kb ATCV-1 virus that infects an endosymbiotic Chlorella strain of the heliozoon Acanthocystis turfacea.</title>
        <authorList>
            <person name="Fitzgerald L.A."/>
            <person name="Graves M.V."/>
            <person name="Li X."/>
            <person name="Pfitzner A.J.P."/>
            <person name="Hartigan J."/>
            <person name="Van Etten J.L."/>
        </authorList>
    </citation>
    <scope>NUCLEOTIDE SEQUENCE [LARGE SCALE GENOMIC DNA]</scope>
    <source>
        <strain evidence="2 3">ATCV-1</strain>
    </source>
</reference>